<evidence type="ECO:0000256" key="4">
    <source>
        <dbReference type="ARBA" id="ARBA00022729"/>
    </source>
</evidence>
<sequence length="422" mass="47663">MRANQLHFAIRKFEPFEKFIQQLWQDYTRQTGCPLELVAAPMDLPELHNSLLTENGLKTGQWDLALISADWIREAIMSDAVHPIEPLVDELNYFEPWPLSLLRAQKHGNYHYGVPFHDGPECMIYRKDLFEDPMHQEGFLLQYGYVLEAPKNWASFYDIARYFHAKQKNLAGTALAGYPDGHNGVYDFCIHCWSRGGEFIQPDGQINFHQPPIEQALSYYRKLAQDSTAVHRDSMRMDSVQLGIAFARGELAMMINWFGFATYAAQLNNSPVSGKISVAPIPHQAGISPIAPNSYWVYGIGSGSQHAAIAMDFIQFATTADRDVQLTLNGGIGCRKSTWHDPAINRQLPFFHQLEDIHQYARELPDFGYWPSIAAIIDEMMVMTASTDRPIADIISLGQSKAEAVEALDLQQNVPNLANNTD</sequence>
<dbReference type="InterPro" id="IPR050490">
    <property type="entry name" value="Bact_solute-bd_prot1"/>
</dbReference>
<dbReference type="Gene3D" id="3.40.190.10">
    <property type="entry name" value="Periplasmic binding protein-like II"/>
    <property type="match status" value="2"/>
</dbReference>
<proteinExistence type="inferred from homology"/>
<keyword evidence="3" id="KW-0813">Transport</keyword>
<dbReference type="PANTHER" id="PTHR43649:SF34">
    <property type="entry name" value="ABC TRANSPORTER PERIPLASMIC-BINDING PROTEIN YCJN-RELATED"/>
    <property type="match status" value="1"/>
</dbReference>
<evidence type="ECO:0000256" key="3">
    <source>
        <dbReference type="ARBA" id="ARBA00022448"/>
    </source>
</evidence>
<dbReference type="SUPFAM" id="SSF53850">
    <property type="entry name" value="Periplasmic binding protein-like II"/>
    <property type="match status" value="1"/>
</dbReference>
<evidence type="ECO:0000256" key="2">
    <source>
        <dbReference type="ARBA" id="ARBA00008520"/>
    </source>
</evidence>
<dbReference type="Proteomes" id="UP000321291">
    <property type="component" value="Chromosome"/>
</dbReference>
<name>A0A5B8VH50_9BACT</name>
<dbReference type="InterPro" id="IPR006059">
    <property type="entry name" value="SBP"/>
</dbReference>
<evidence type="ECO:0000313" key="5">
    <source>
        <dbReference type="EMBL" id="QEC70800.1"/>
    </source>
</evidence>
<reference evidence="5 6" key="1">
    <citation type="journal article" date="2017" name="Int. J. Syst. Evol. Microbiol.">
        <title>Arachidicoccus ginsenosidivorans sp. nov., with ginsenoside-converting activity isolated from ginseng cultivating soil.</title>
        <authorList>
            <person name="Siddiqi M.Z."/>
            <person name="Aslam Z."/>
            <person name="Im W.T."/>
        </authorList>
    </citation>
    <scope>NUCLEOTIDE SEQUENCE [LARGE SCALE GENOMIC DNA]</scope>
    <source>
        <strain evidence="5 6">Gsoil 809</strain>
    </source>
</reference>
<gene>
    <name evidence="5" type="ORF">FSB73_02970</name>
</gene>
<keyword evidence="4" id="KW-0732">Signal</keyword>
<dbReference type="KEGG" id="agi:FSB73_02970"/>
<dbReference type="GO" id="GO:0042597">
    <property type="term" value="C:periplasmic space"/>
    <property type="evidence" value="ECO:0007669"/>
    <property type="project" value="UniProtKB-SubCell"/>
</dbReference>
<dbReference type="RefSeq" id="WP_146780060.1">
    <property type="nucleotide sequence ID" value="NZ_CP042434.1"/>
</dbReference>
<keyword evidence="6" id="KW-1185">Reference proteome</keyword>
<organism evidence="5 6">
    <name type="scientific">Arachidicoccus ginsenosidivorans</name>
    <dbReference type="NCBI Taxonomy" id="496057"/>
    <lineage>
        <taxon>Bacteria</taxon>
        <taxon>Pseudomonadati</taxon>
        <taxon>Bacteroidota</taxon>
        <taxon>Chitinophagia</taxon>
        <taxon>Chitinophagales</taxon>
        <taxon>Chitinophagaceae</taxon>
        <taxon>Arachidicoccus</taxon>
    </lineage>
</organism>
<dbReference type="Pfam" id="PF01547">
    <property type="entry name" value="SBP_bac_1"/>
    <property type="match status" value="1"/>
</dbReference>
<protein>
    <submittedName>
        <fullName evidence="5">Extracellular solute-binding protein</fullName>
    </submittedName>
</protein>
<accession>A0A5B8VH50</accession>
<dbReference type="EMBL" id="CP042434">
    <property type="protein sequence ID" value="QEC70800.1"/>
    <property type="molecule type" value="Genomic_DNA"/>
</dbReference>
<dbReference type="PANTHER" id="PTHR43649">
    <property type="entry name" value="ARABINOSE-BINDING PROTEIN-RELATED"/>
    <property type="match status" value="1"/>
</dbReference>
<comment type="similarity">
    <text evidence="2">Belongs to the bacterial solute-binding protein 1 family.</text>
</comment>
<dbReference type="AlphaFoldDB" id="A0A5B8VH50"/>
<comment type="subcellular location">
    <subcellularLocation>
        <location evidence="1">Periplasm</location>
    </subcellularLocation>
</comment>
<dbReference type="OrthoDB" id="9770625at2"/>
<evidence type="ECO:0000313" key="6">
    <source>
        <dbReference type="Proteomes" id="UP000321291"/>
    </source>
</evidence>
<evidence type="ECO:0000256" key="1">
    <source>
        <dbReference type="ARBA" id="ARBA00004418"/>
    </source>
</evidence>